<comment type="caution">
    <text evidence="7">The sequence shown here is derived from an EMBL/GenBank/DDBJ whole genome shotgun (WGS) entry which is preliminary data.</text>
</comment>
<dbReference type="NCBIfam" id="TIGR00785">
    <property type="entry name" value="dass"/>
    <property type="match status" value="1"/>
</dbReference>
<dbReference type="Proteomes" id="UP000031258">
    <property type="component" value="Unassembled WGS sequence"/>
</dbReference>
<dbReference type="PATRIC" id="fig|86105.3.peg.1665"/>
<organism evidence="7 8">
    <name type="scientific">Candidatus Jidaibacter acanthamoebae</name>
    <dbReference type="NCBI Taxonomy" id="86105"/>
    <lineage>
        <taxon>Bacteria</taxon>
        <taxon>Pseudomonadati</taxon>
        <taxon>Pseudomonadota</taxon>
        <taxon>Alphaproteobacteria</taxon>
        <taxon>Rickettsiales</taxon>
        <taxon>Candidatus Midichloriaceae</taxon>
        <taxon>Candidatus Jidaibacter</taxon>
    </lineage>
</organism>
<evidence type="ECO:0000256" key="5">
    <source>
        <dbReference type="ARBA" id="ARBA00023136"/>
    </source>
</evidence>
<feature type="transmembrane region" description="Helical" evidence="6">
    <location>
        <begin position="15"/>
        <end position="31"/>
    </location>
</feature>
<dbReference type="InterPro" id="IPR001898">
    <property type="entry name" value="SLC13A/DASS"/>
</dbReference>
<feature type="transmembrane region" description="Helical" evidence="6">
    <location>
        <begin position="340"/>
        <end position="360"/>
    </location>
</feature>
<proteinExistence type="inferred from homology"/>
<gene>
    <name evidence="7" type="primary">yflS_2</name>
    <name evidence="7" type="ORF">NF27_HQ00270</name>
</gene>
<comment type="similarity">
    <text evidence="2">Belongs to the SLC13A/DASS transporter (TC 2.A.47) family. DIT1 subfamily.</text>
</comment>
<feature type="transmembrane region" description="Helical" evidence="6">
    <location>
        <begin position="155"/>
        <end position="179"/>
    </location>
</feature>
<dbReference type="InterPro" id="IPR030676">
    <property type="entry name" value="CitT-rel"/>
</dbReference>
<accession>A0A0C1QG14</accession>
<keyword evidence="3 6" id="KW-0812">Transmembrane</keyword>
<evidence type="ECO:0000256" key="1">
    <source>
        <dbReference type="ARBA" id="ARBA00004141"/>
    </source>
</evidence>
<keyword evidence="4 6" id="KW-1133">Transmembrane helix</keyword>
<evidence type="ECO:0000256" key="6">
    <source>
        <dbReference type="SAM" id="Phobius"/>
    </source>
</evidence>
<feature type="transmembrane region" description="Helical" evidence="6">
    <location>
        <begin position="426"/>
        <end position="448"/>
    </location>
</feature>
<dbReference type="GO" id="GO:0022857">
    <property type="term" value="F:transmembrane transporter activity"/>
    <property type="evidence" value="ECO:0007669"/>
    <property type="project" value="InterPro"/>
</dbReference>
<sequence>MLWNVPAPTGVDLKAWHLFGIFITTIIAIILNPMPIGAIALFSILVCIITHTLTLHQALSAFSIDIAWLVVFAFFISRGFIKTGLGKRIAYYFISKIGKSTLGLSYGLVLTDFILSPMIPSVTARGGGIIFPIAKALSDEYEKNNPSRKDKNHSGGFLIQVCFQSNVVTSAMFLTAMAGNPLVLKLAPQFGIDISWETWALGAIVPGIISLLLIPLVIYLIYPPSVKSTENAPRLAKQALKEMGKITKHEVVMLLTFILLITLWILDYRIGFNATTTALLGFCILIISGVLSWNDALSEKGAWDTLTWFGTLVMMSGFLKEFGIMAWIGVQMEHLVAGKGMMLTMVVIGLLYFYVHYFFASITAKITVLYSTFLMLLISAGVPKLVSALALAYFSSLAAGLTHYGISSAPVFFGAGYFNTKTWWKVGFLVSLVNLAVWATIGSAWWYALGWW</sequence>
<feature type="transmembrane region" description="Helical" evidence="6">
    <location>
        <begin position="36"/>
        <end position="53"/>
    </location>
</feature>
<dbReference type="Pfam" id="PF00939">
    <property type="entry name" value="Na_sulph_symp"/>
    <property type="match status" value="1"/>
</dbReference>
<feature type="transmembrane region" description="Helical" evidence="6">
    <location>
        <begin position="199"/>
        <end position="222"/>
    </location>
</feature>
<dbReference type="AlphaFoldDB" id="A0A0C1QG14"/>
<evidence type="ECO:0000256" key="2">
    <source>
        <dbReference type="ARBA" id="ARBA00007349"/>
    </source>
</evidence>
<dbReference type="PANTHER" id="PTHR42826">
    <property type="entry name" value="DICARBOXYLATE TRANSPORTER 2.1, CHLOROPLASTIC"/>
    <property type="match status" value="1"/>
</dbReference>
<feature type="transmembrane region" description="Helical" evidence="6">
    <location>
        <begin position="251"/>
        <end position="270"/>
    </location>
</feature>
<evidence type="ECO:0000313" key="8">
    <source>
        <dbReference type="Proteomes" id="UP000031258"/>
    </source>
</evidence>
<evidence type="ECO:0000256" key="4">
    <source>
        <dbReference type="ARBA" id="ARBA00022989"/>
    </source>
</evidence>
<feature type="transmembrane region" description="Helical" evidence="6">
    <location>
        <begin position="306"/>
        <end position="328"/>
    </location>
</feature>
<dbReference type="EMBL" id="JSWE01000184">
    <property type="protein sequence ID" value="KIE04489.1"/>
    <property type="molecule type" value="Genomic_DNA"/>
</dbReference>
<dbReference type="GO" id="GO:0016020">
    <property type="term" value="C:membrane"/>
    <property type="evidence" value="ECO:0007669"/>
    <property type="project" value="UniProtKB-SubCell"/>
</dbReference>
<dbReference type="PIRSF" id="PIRSF002457">
    <property type="entry name" value="DASS"/>
    <property type="match status" value="1"/>
</dbReference>
<feature type="transmembrane region" description="Helical" evidence="6">
    <location>
        <begin position="276"/>
        <end position="294"/>
    </location>
</feature>
<evidence type="ECO:0000256" key="3">
    <source>
        <dbReference type="ARBA" id="ARBA00022692"/>
    </source>
</evidence>
<comment type="subcellular location">
    <subcellularLocation>
        <location evidence="1">Membrane</location>
        <topology evidence="1">Multi-pass membrane protein</topology>
    </subcellularLocation>
</comment>
<name>A0A0C1QG14_9RICK</name>
<protein>
    <submittedName>
        <fullName evidence="7">Putative malate transporter YflS</fullName>
    </submittedName>
</protein>
<dbReference type="STRING" id="86105.NF27_HQ00270"/>
<feature type="transmembrane region" description="Helical" evidence="6">
    <location>
        <begin position="401"/>
        <end position="419"/>
    </location>
</feature>
<feature type="transmembrane region" description="Helical" evidence="6">
    <location>
        <begin position="59"/>
        <end position="77"/>
    </location>
</feature>
<keyword evidence="5 6" id="KW-0472">Membrane</keyword>
<reference evidence="7 8" key="1">
    <citation type="submission" date="2014-11" db="EMBL/GenBank/DDBJ databases">
        <title>A Rickettsiales Symbiont of Amoebae With Ancient Features.</title>
        <authorList>
            <person name="Schulz F."/>
            <person name="Martijn J."/>
            <person name="Wascher F."/>
            <person name="Kostanjsek R."/>
            <person name="Ettema T.J."/>
            <person name="Horn M."/>
        </authorList>
    </citation>
    <scope>NUCLEOTIDE SEQUENCE [LARGE SCALE GENOMIC DNA]</scope>
    <source>
        <strain evidence="7 8">UWC36</strain>
    </source>
</reference>
<keyword evidence="8" id="KW-1185">Reference proteome</keyword>
<evidence type="ECO:0000313" key="7">
    <source>
        <dbReference type="EMBL" id="KIE04489.1"/>
    </source>
</evidence>
<feature type="transmembrane region" description="Helical" evidence="6">
    <location>
        <begin position="372"/>
        <end position="395"/>
    </location>
</feature>